<dbReference type="GO" id="GO:0008897">
    <property type="term" value="F:holo-[acyl-carrier-protein] synthase activity"/>
    <property type="evidence" value="ECO:0007669"/>
    <property type="project" value="InterPro"/>
</dbReference>
<evidence type="ECO:0000313" key="6">
    <source>
        <dbReference type="Proteomes" id="UP000322997"/>
    </source>
</evidence>
<keyword evidence="2 5" id="KW-0808">Transferase</keyword>
<dbReference type="InterPro" id="IPR008278">
    <property type="entry name" value="4-PPantetheinyl_Trfase_dom"/>
</dbReference>
<gene>
    <name evidence="5" type="ORF">FZC83_07980</name>
</gene>
<accession>A0A5D4RYF7</accession>
<dbReference type="EMBL" id="VTEQ01000002">
    <property type="protein sequence ID" value="TYS54878.1"/>
    <property type="molecule type" value="Genomic_DNA"/>
</dbReference>
<dbReference type="GO" id="GO:0005829">
    <property type="term" value="C:cytosol"/>
    <property type="evidence" value="ECO:0007669"/>
    <property type="project" value="TreeGrafter"/>
</dbReference>
<evidence type="ECO:0000256" key="1">
    <source>
        <dbReference type="ARBA" id="ARBA00010990"/>
    </source>
</evidence>
<protein>
    <submittedName>
        <fullName evidence="5">4'-phosphopantetheinyl transferase superfamily protein</fullName>
    </submittedName>
</protein>
<dbReference type="PANTHER" id="PTHR12215">
    <property type="entry name" value="PHOSPHOPANTETHEINE TRANSFERASE"/>
    <property type="match status" value="1"/>
</dbReference>
<dbReference type="InterPro" id="IPR037143">
    <property type="entry name" value="4-PPantetheinyl_Trfase_dom_sf"/>
</dbReference>
<dbReference type="GO" id="GO:0019878">
    <property type="term" value="P:lysine biosynthetic process via aminoadipic acid"/>
    <property type="evidence" value="ECO:0007669"/>
    <property type="project" value="TreeGrafter"/>
</dbReference>
<dbReference type="PANTHER" id="PTHR12215:SF10">
    <property type="entry name" value="L-AMINOADIPATE-SEMIALDEHYDE DEHYDROGENASE-PHOSPHOPANTETHEINYL TRANSFERASE"/>
    <property type="match status" value="1"/>
</dbReference>
<name>A0A5D4RYF7_9BACI</name>
<evidence type="ECO:0000313" key="5">
    <source>
        <dbReference type="EMBL" id="TYS54878.1"/>
    </source>
</evidence>
<dbReference type="InterPro" id="IPR055066">
    <property type="entry name" value="AASDHPPT_N"/>
</dbReference>
<dbReference type="GO" id="GO:0000287">
    <property type="term" value="F:magnesium ion binding"/>
    <property type="evidence" value="ECO:0007669"/>
    <property type="project" value="InterPro"/>
</dbReference>
<proteinExistence type="inferred from homology"/>
<evidence type="ECO:0000256" key="2">
    <source>
        <dbReference type="ARBA" id="ARBA00022679"/>
    </source>
</evidence>
<dbReference type="SUPFAM" id="SSF56214">
    <property type="entry name" value="4'-phosphopantetheinyl transferase"/>
    <property type="match status" value="2"/>
</dbReference>
<sequence>MTISHYTLSQQHVHIWMIDLTISRDTSGDVLSREEMVRAERFIDLQSKRHYMTCRSALRNVLSYYMDLAPESILFTYNANGKPYIAPSQNTHQLQFNVSHHEEACCIAITASQEIGVDIESMSGPSLEDAMEMFISQSEKETLPIVTGERSTSLIHLWTQKEALLKARGTGLQSDPKQIHGYVTHSFPLINRPLEGYKLNSFTMGTSILSLCTEHNIHYDIKPYESLEKQKNVK</sequence>
<dbReference type="Gene3D" id="3.90.470.20">
    <property type="entry name" value="4'-phosphopantetheinyl transferase domain"/>
    <property type="match status" value="2"/>
</dbReference>
<feature type="domain" description="4'-phosphopantetheinyl transferase N-terminal" evidence="4">
    <location>
        <begin position="29"/>
        <end position="108"/>
    </location>
</feature>
<feature type="domain" description="4'-phosphopantetheinyl transferase" evidence="3">
    <location>
        <begin position="115"/>
        <end position="180"/>
    </location>
</feature>
<dbReference type="AlphaFoldDB" id="A0A5D4RYF7"/>
<reference evidence="5 6" key="1">
    <citation type="submission" date="2019-08" db="EMBL/GenBank/DDBJ databases">
        <title>Bacillus genomes from the desert of Cuatro Cienegas, Coahuila.</title>
        <authorList>
            <person name="Olmedo-Alvarez G."/>
        </authorList>
    </citation>
    <scope>NUCLEOTIDE SEQUENCE [LARGE SCALE GENOMIC DNA]</scope>
    <source>
        <strain evidence="5 6">CH108_3D</strain>
    </source>
</reference>
<dbReference type="InterPro" id="IPR050559">
    <property type="entry name" value="P-Pant_transferase_sf"/>
</dbReference>
<organism evidence="5 6">
    <name type="scientific">Rossellomorea marisflavi</name>
    <dbReference type="NCBI Taxonomy" id="189381"/>
    <lineage>
        <taxon>Bacteria</taxon>
        <taxon>Bacillati</taxon>
        <taxon>Bacillota</taxon>
        <taxon>Bacilli</taxon>
        <taxon>Bacillales</taxon>
        <taxon>Bacillaceae</taxon>
        <taxon>Rossellomorea</taxon>
    </lineage>
</organism>
<comment type="similarity">
    <text evidence="1">Belongs to the P-Pant transferase superfamily. Gsp/Sfp/HetI/AcpT family.</text>
</comment>
<dbReference type="Pfam" id="PF22624">
    <property type="entry name" value="AASDHPPT_N"/>
    <property type="match status" value="1"/>
</dbReference>
<comment type="caution">
    <text evidence="5">The sequence shown here is derived from an EMBL/GenBank/DDBJ whole genome shotgun (WGS) entry which is preliminary data.</text>
</comment>
<dbReference type="Pfam" id="PF01648">
    <property type="entry name" value="ACPS"/>
    <property type="match status" value="1"/>
</dbReference>
<evidence type="ECO:0000259" key="4">
    <source>
        <dbReference type="Pfam" id="PF22624"/>
    </source>
</evidence>
<evidence type="ECO:0000259" key="3">
    <source>
        <dbReference type="Pfam" id="PF01648"/>
    </source>
</evidence>
<dbReference type="Proteomes" id="UP000322997">
    <property type="component" value="Unassembled WGS sequence"/>
</dbReference>